<dbReference type="AlphaFoldDB" id="A0A292PKQ5"/>
<keyword evidence="3" id="KW-1133">Transmembrane helix</keyword>
<dbReference type="GO" id="GO:0006888">
    <property type="term" value="P:endoplasmic reticulum to Golgi vesicle-mediated transport"/>
    <property type="evidence" value="ECO:0007669"/>
    <property type="project" value="TreeGrafter"/>
</dbReference>
<name>A0A292PKQ5_9PEZI</name>
<feature type="domain" description="Rab-GAP TBC" evidence="4">
    <location>
        <begin position="72"/>
        <end position="266"/>
    </location>
</feature>
<dbReference type="Gene3D" id="1.10.472.80">
    <property type="entry name" value="Ypt/Rab-GAP domain of gyp1p, domain 3"/>
    <property type="match status" value="1"/>
</dbReference>
<evidence type="ECO:0000259" key="4">
    <source>
        <dbReference type="PROSITE" id="PS50086"/>
    </source>
</evidence>
<evidence type="ECO:0000256" key="1">
    <source>
        <dbReference type="ARBA" id="ARBA00022468"/>
    </source>
</evidence>
<dbReference type="Pfam" id="PF00566">
    <property type="entry name" value="RabGAP-TBC"/>
    <property type="match status" value="1"/>
</dbReference>
<dbReference type="InterPro" id="IPR045913">
    <property type="entry name" value="TBC20/Gyp8-like"/>
</dbReference>
<dbReference type="PROSITE" id="PS50086">
    <property type="entry name" value="TBC_RABGAP"/>
    <property type="match status" value="1"/>
</dbReference>
<dbReference type="GO" id="GO:0005096">
    <property type="term" value="F:GTPase activator activity"/>
    <property type="evidence" value="ECO:0007669"/>
    <property type="project" value="UniProtKB-KW"/>
</dbReference>
<gene>
    <name evidence="5" type="ORF">GSTUAT00008827001</name>
</gene>
<evidence type="ECO:0000313" key="6">
    <source>
        <dbReference type="Proteomes" id="UP001412239"/>
    </source>
</evidence>
<dbReference type="EMBL" id="LN891253">
    <property type="protein sequence ID" value="CUS07077.1"/>
    <property type="molecule type" value="Genomic_DNA"/>
</dbReference>
<dbReference type="InterPro" id="IPR000195">
    <property type="entry name" value="Rab-GAP-TBC_dom"/>
</dbReference>
<dbReference type="InterPro" id="IPR035969">
    <property type="entry name" value="Rab-GAP_TBC_sf"/>
</dbReference>
<feature type="transmembrane region" description="Helical" evidence="3">
    <location>
        <begin position="386"/>
        <end position="406"/>
    </location>
</feature>
<dbReference type="PANTHER" id="PTHR20913:SF7">
    <property type="entry name" value="RE60063P"/>
    <property type="match status" value="1"/>
</dbReference>
<proteinExistence type="predicted"/>
<dbReference type="Gene3D" id="1.10.8.1310">
    <property type="match status" value="1"/>
</dbReference>
<evidence type="ECO:0000256" key="2">
    <source>
        <dbReference type="SAM" id="MobiDB-lite"/>
    </source>
</evidence>
<evidence type="ECO:0000256" key="3">
    <source>
        <dbReference type="SAM" id="Phobius"/>
    </source>
</evidence>
<evidence type="ECO:0000313" key="5">
    <source>
        <dbReference type="EMBL" id="CUS07077.1"/>
    </source>
</evidence>
<dbReference type="SMART" id="SM00164">
    <property type="entry name" value="TBC"/>
    <property type="match status" value="1"/>
</dbReference>
<accession>A0A292PKQ5</accession>
<keyword evidence="6" id="KW-1185">Reference proteome</keyword>
<keyword evidence="3" id="KW-0812">Transmembrane</keyword>
<feature type="region of interest" description="Disordered" evidence="2">
    <location>
        <begin position="1"/>
        <end position="44"/>
    </location>
</feature>
<dbReference type="PANTHER" id="PTHR20913">
    <property type="entry name" value="TBC1 DOMAIN FAMILY MEMBER 20/GTPASE"/>
    <property type="match status" value="1"/>
</dbReference>
<dbReference type="Proteomes" id="UP001412239">
    <property type="component" value="Unassembled WGS sequence"/>
</dbReference>
<organism evidence="5 6">
    <name type="scientific">Tuber aestivum</name>
    <name type="common">summer truffle</name>
    <dbReference type="NCBI Taxonomy" id="59557"/>
    <lineage>
        <taxon>Eukaryota</taxon>
        <taxon>Fungi</taxon>
        <taxon>Dikarya</taxon>
        <taxon>Ascomycota</taxon>
        <taxon>Pezizomycotina</taxon>
        <taxon>Pezizomycetes</taxon>
        <taxon>Pezizales</taxon>
        <taxon>Tuberaceae</taxon>
        <taxon>Tuber</taxon>
    </lineage>
</organism>
<dbReference type="GO" id="GO:0005789">
    <property type="term" value="C:endoplasmic reticulum membrane"/>
    <property type="evidence" value="ECO:0007669"/>
    <property type="project" value="TreeGrafter"/>
</dbReference>
<reference evidence="5" key="1">
    <citation type="submission" date="2015-10" db="EMBL/GenBank/DDBJ databases">
        <authorList>
            <person name="Regsiter A."/>
            <person name="william w."/>
        </authorList>
    </citation>
    <scope>NUCLEOTIDE SEQUENCE</scope>
    <source>
        <strain evidence="5">Montdore</strain>
    </source>
</reference>
<dbReference type="FunFam" id="1.10.472.80:FF:000060">
    <property type="entry name" value="TBC domain protein, putative"/>
    <property type="match status" value="1"/>
</dbReference>
<keyword evidence="1" id="KW-0343">GTPase activation</keyword>
<sequence length="446" mass="50262">MKDGNPSSAPPPPSPVVKPESDDGAVPLSPGSVSRSSSRDRWSAEKVEAIKEACRAGNRRAVVELATSRDGLISDGIRREAWPFLLGYGTAYHEKGAPPTDIPEARPSWKALPPHRDEDQVKLDVDRSFIYYPTNLSPRELKTRKMELLDLIVEVLRQHPMLCYFQGFHDICQVLLLVLGPTHAVAAVEHISLLRIRDFMLPTMSPTSDHLQLLYPLLYSMDPKLFHHISRTQPFFALAATLTLYAHEIQEYNSIARLFDTFLAMDPVFPLYLFAEIVLRRRDELFEIPNDEPEMLHSILSKLPKPLDLEDLISRAVSLLEQQPPESLSTWHKVSSRSVLKTSRNPDKSPSSLSHAEKLFNQQWRELERARKRRAIFKAIVKKGRITLLGLTLLVGISAIGLGFYLQKSGTGINRILGFSVSPLLRRLLASIGIDAGGVMFPWTRE</sequence>
<keyword evidence="3" id="KW-0472">Membrane</keyword>
<protein>
    <recommendedName>
        <fullName evidence="4">Rab-GAP TBC domain-containing protein</fullName>
    </recommendedName>
</protein>
<dbReference type="SUPFAM" id="SSF47923">
    <property type="entry name" value="Ypt/Rab-GAP domain of gyp1p"/>
    <property type="match status" value="2"/>
</dbReference>